<sequence length="177" mass="19033">MKIAVFCSANSNIEVEYFNITEELGHWAGQNGHTIVFGGCNLGLMECVAKAAREAGGRTIGVVPTIIERGGKASPNMDVCMPCDNLSDRKELMIGQCDAAIALPGGLGTLDEVFTMAAAATIGYHHKPIILLNAGGFWNKLIALLDDLQGKGMVRGEWRNIIKVADDLEECIKELRS</sequence>
<dbReference type="SUPFAM" id="SSF102405">
    <property type="entry name" value="MCP/YpsA-like"/>
    <property type="match status" value="1"/>
</dbReference>
<dbReference type="EMBL" id="JACJJG010000102">
    <property type="protein sequence ID" value="MBM6674617.1"/>
    <property type="molecule type" value="Genomic_DNA"/>
</dbReference>
<comment type="similarity">
    <text evidence="2 3">Belongs to the LOG family.</text>
</comment>
<keyword evidence="3" id="KW-0378">Hydrolase</keyword>
<gene>
    <name evidence="4" type="ORF">H6A34_12120</name>
</gene>
<accession>A0A938WV66</accession>
<comment type="caution">
    <text evidence="4">The sequence shown here is derived from an EMBL/GenBank/DDBJ whole genome shotgun (WGS) entry which is preliminary data.</text>
</comment>
<reference evidence="4" key="1">
    <citation type="submission" date="2020-08" db="EMBL/GenBank/DDBJ databases">
        <authorList>
            <person name="Cejkova D."/>
            <person name="Kubasova T."/>
            <person name="Jahodarova E."/>
            <person name="Rychlik I."/>
        </authorList>
    </citation>
    <scope>NUCLEOTIDE SEQUENCE</scope>
    <source>
        <strain evidence="4">An824</strain>
    </source>
</reference>
<dbReference type="PANTHER" id="PTHR31223">
    <property type="entry name" value="LOG FAMILY PROTEIN YJL055W"/>
    <property type="match status" value="1"/>
</dbReference>
<evidence type="ECO:0000256" key="2">
    <source>
        <dbReference type="ARBA" id="ARBA00006763"/>
    </source>
</evidence>
<dbReference type="Proteomes" id="UP000706891">
    <property type="component" value="Unassembled WGS sequence"/>
</dbReference>
<dbReference type="NCBIfam" id="TIGR00730">
    <property type="entry name" value="Rossman fold protein, TIGR00730 family"/>
    <property type="match status" value="1"/>
</dbReference>
<organism evidence="4 5">
    <name type="scientific">Marseilla massiliensis</name>
    <dbReference type="NCBI Taxonomy" id="1841864"/>
    <lineage>
        <taxon>Bacteria</taxon>
        <taxon>Pseudomonadati</taxon>
        <taxon>Bacteroidota</taxon>
        <taxon>Bacteroidia</taxon>
        <taxon>Bacteroidales</taxon>
        <taxon>Prevotellaceae</taxon>
        <taxon>Marseilla</taxon>
    </lineage>
</organism>
<evidence type="ECO:0000256" key="3">
    <source>
        <dbReference type="RuleBase" id="RU363015"/>
    </source>
</evidence>
<dbReference type="EC" id="3.2.2.n1" evidence="3"/>
<dbReference type="InterPro" id="IPR031100">
    <property type="entry name" value="LOG_fam"/>
</dbReference>
<dbReference type="InterPro" id="IPR005269">
    <property type="entry name" value="LOG"/>
</dbReference>
<protein>
    <recommendedName>
        <fullName evidence="3">Cytokinin riboside 5'-monophosphate phosphoribohydrolase</fullName>
        <ecNumber evidence="3">3.2.2.n1</ecNumber>
    </recommendedName>
</protein>
<dbReference type="PANTHER" id="PTHR31223:SF70">
    <property type="entry name" value="LOG FAMILY PROTEIN YJL055W"/>
    <property type="match status" value="1"/>
</dbReference>
<reference evidence="4" key="2">
    <citation type="journal article" date="2021" name="Sci. Rep.">
        <title>The distribution of antibiotic resistance genes in chicken gut microbiota commensals.</title>
        <authorList>
            <person name="Juricova H."/>
            <person name="Matiasovicova J."/>
            <person name="Kubasova T."/>
            <person name="Cejkova D."/>
            <person name="Rychlik I."/>
        </authorList>
    </citation>
    <scope>NUCLEOTIDE SEQUENCE</scope>
    <source>
        <strain evidence="4">An824</strain>
    </source>
</reference>
<keyword evidence="5" id="KW-1185">Reference proteome</keyword>
<name>A0A938WV66_9BACT</name>
<dbReference type="GO" id="GO:0008714">
    <property type="term" value="F:AMP nucleosidase activity"/>
    <property type="evidence" value="ECO:0007669"/>
    <property type="project" value="UniProtKB-EC"/>
</dbReference>
<evidence type="ECO:0000313" key="5">
    <source>
        <dbReference type="Proteomes" id="UP000706891"/>
    </source>
</evidence>
<evidence type="ECO:0000313" key="4">
    <source>
        <dbReference type="EMBL" id="MBM6674617.1"/>
    </source>
</evidence>
<dbReference type="AlphaFoldDB" id="A0A938WV66"/>
<dbReference type="GO" id="GO:0005829">
    <property type="term" value="C:cytosol"/>
    <property type="evidence" value="ECO:0007669"/>
    <property type="project" value="TreeGrafter"/>
</dbReference>
<evidence type="ECO:0000256" key="1">
    <source>
        <dbReference type="ARBA" id="ARBA00000274"/>
    </source>
</evidence>
<keyword evidence="3" id="KW-0203">Cytokinin biosynthesis</keyword>
<proteinExistence type="inferred from homology"/>
<dbReference type="RefSeq" id="WP_205105731.1">
    <property type="nucleotide sequence ID" value="NZ_JACJJG010000102.1"/>
</dbReference>
<dbReference type="Gene3D" id="3.40.50.450">
    <property type="match status" value="1"/>
</dbReference>
<comment type="catalytic activity">
    <reaction evidence="1">
        <text>AMP + H2O = D-ribose 5-phosphate + adenine</text>
        <dbReference type="Rhea" id="RHEA:20129"/>
        <dbReference type="ChEBI" id="CHEBI:15377"/>
        <dbReference type="ChEBI" id="CHEBI:16708"/>
        <dbReference type="ChEBI" id="CHEBI:78346"/>
        <dbReference type="ChEBI" id="CHEBI:456215"/>
        <dbReference type="EC" id="3.2.2.4"/>
    </reaction>
</comment>
<dbReference type="Pfam" id="PF03641">
    <property type="entry name" value="Lysine_decarbox"/>
    <property type="match status" value="1"/>
</dbReference>
<dbReference type="GO" id="GO:0009691">
    <property type="term" value="P:cytokinin biosynthetic process"/>
    <property type="evidence" value="ECO:0007669"/>
    <property type="project" value="UniProtKB-UniRule"/>
</dbReference>